<feature type="compositionally biased region" description="Polar residues" evidence="1">
    <location>
        <begin position="164"/>
        <end position="178"/>
    </location>
</feature>
<name>A0AA43P729_9BIFI</name>
<dbReference type="Proteomes" id="UP001161916">
    <property type="component" value="Unassembled WGS sequence"/>
</dbReference>
<reference evidence="4" key="2">
    <citation type="journal article" date="2023" name="Gut Microbes">
        <title>Characterization of Bifidobacterium kashiwanohense that utilizes both milk- and plant-derived oligosaccharides.</title>
        <authorList>
            <person name="Orihara K."/>
            <person name="Yahagi K."/>
            <person name="Saito Y."/>
            <person name="Watanabe Y."/>
            <person name="Sasai T."/>
            <person name="Hara T."/>
            <person name="Tsukuda N."/>
            <person name="Oki K."/>
            <person name="Fujimoto J."/>
            <person name="Matsuki T."/>
        </authorList>
    </citation>
    <scope>NUCLEOTIDE SEQUENCE</scope>
    <source>
        <strain evidence="4">YIT 13062</strain>
    </source>
</reference>
<keyword evidence="2" id="KW-0732">Signal</keyword>
<dbReference type="InterPro" id="IPR024301">
    <property type="entry name" value="Amidase_6"/>
</dbReference>
<evidence type="ECO:0000259" key="3">
    <source>
        <dbReference type="Pfam" id="PF12671"/>
    </source>
</evidence>
<comment type="caution">
    <text evidence="4">The sequence shown here is derived from an EMBL/GenBank/DDBJ whole genome shotgun (WGS) entry which is preliminary data.</text>
</comment>
<protein>
    <submittedName>
        <fullName evidence="4">Amidase domain-containing protein</fullName>
    </submittedName>
</protein>
<reference evidence="4" key="1">
    <citation type="submission" date="2022-09" db="EMBL/GenBank/DDBJ databases">
        <authorList>
            <person name="Orihara K."/>
        </authorList>
    </citation>
    <scope>NUCLEOTIDE SEQUENCE</scope>
    <source>
        <strain evidence="4">YIT 13062</strain>
    </source>
</reference>
<feature type="region of interest" description="Disordered" evidence="1">
    <location>
        <begin position="158"/>
        <end position="183"/>
    </location>
</feature>
<accession>A0AA43P729</accession>
<evidence type="ECO:0000313" key="4">
    <source>
        <dbReference type="EMBL" id="MDH7890341.1"/>
    </source>
</evidence>
<dbReference type="RefSeq" id="WP_281105891.1">
    <property type="nucleotide sequence ID" value="NZ_JAOPMH010000007.1"/>
</dbReference>
<dbReference type="AlphaFoldDB" id="A0AA43P729"/>
<dbReference type="PANTHER" id="PTHR40032:SF1">
    <property type="entry name" value="EXPORTED PROTEIN"/>
    <property type="match status" value="1"/>
</dbReference>
<dbReference type="Pfam" id="PF12671">
    <property type="entry name" value="Amidase_6"/>
    <property type="match status" value="1"/>
</dbReference>
<feature type="domain" description="Putative amidase" evidence="3">
    <location>
        <begin position="211"/>
        <end position="350"/>
    </location>
</feature>
<evidence type="ECO:0000256" key="1">
    <source>
        <dbReference type="SAM" id="MobiDB-lite"/>
    </source>
</evidence>
<gene>
    <name evidence="4" type="ORF">OB951_07030</name>
</gene>
<evidence type="ECO:0000256" key="2">
    <source>
        <dbReference type="SAM" id="SignalP"/>
    </source>
</evidence>
<organism evidence="4 5">
    <name type="scientific">Bifidobacterium catenulatum subsp. kashiwanohense</name>
    <dbReference type="NCBI Taxonomy" id="630129"/>
    <lineage>
        <taxon>Bacteria</taxon>
        <taxon>Bacillati</taxon>
        <taxon>Actinomycetota</taxon>
        <taxon>Actinomycetes</taxon>
        <taxon>Bifidobacteriales</taxon>
        <taxon>Bifidobacteriaceae</taxon>
        <taxon>Bifidobacterium</taxon>
    </lineage>
</organism>
<dbReference type="PANTHER" id="PTHR40032">
    <property type="entry name" value="EXPORTED PROTEIN-RELATED"/>
    <property type="match status" value="1"/>
</dbReference>
<feature type="signal peptide" evidence="2">
    <location>
        <begin position="1"/>
        <end position="25"/>
    </location>
</feature>
<evidence type="ECO:0000313" key="5">
    <source>
        <dbReference type="Proteomes" id="UP001161916"/>
    </source>
</evidence>
<dbReference type="EMBL" id="JAOPMH010000007">
    <property type="protein sequence ID" value="MDH7890341.1"/>
    <property type="molecule type" value="Genomic_DNA"/>
</dbReference>
<sequence>MKNKMLLSAALILSVSMAFPQAAVASQNQSEALDTDLRQVLSEYSTSLRESYYAPENSRSLSTLPFNANDQLNDGLVTTDTNINTKVRTVEKTEDGYDLHVDVTLSTELEADSGTEIYLAGKRTDSMQNSWTDEHVLHVVPDSGSSSGYTITADEVVEPDEETSSFTAMDSSISNERTPASLDREQSSFNLEERKLMESRADFGENSDGLNYIKATNYADKWTKNNEMNPAYPVFSQNCANFVSQAIHEGGKHTHPRLWFYSTSVPSLTARGWMNADSNYTYMKHYTNSFTSLTNVWEAWQGSLLYVDWSSNGSIDHTMIVVGVVVKDGKANPVIDQKSNNRYQITLTQSLKYAHDNGHNNMTWYGLQYRYD</sequence>
<feature type="chain" id="PRO_5041320222" evidence="2">
    <location>
        <begin position="26"/>
        <end position="372"/>
    </location>
</feature>
<proteinExistence type="predicted"/>